<name>A0ABT7CUM6_9BACT</name>
<dbReference type="EMBL" id="JASJOT010000032">
    <property type="protein sequence ID" value="MDJ1497474.1"/>
    <property type="molecule type" value="Genomic_DNA"/>
</dbReference>
<protein>
    <submittedName>
        <fullName evidence="1">Uncharacterized protein</fullName>
    </submittedName>
</protein>
<sequence length="177" mass="21304">MTEKLSETIKQIIELATNSPHLYRELVHKEWFPSEELDLLLRRYGKRYSIFQGTGSPYASVQVFLPPYNNNEVRYTIQFSKVSDLCTHYFKYEIKNPFAEPIKNFTVWKGSPYSHKEERFEKEIKAYFEKANLFWVQYEDLQVSTSIKRYDPEFGREVEAYVTLDDLLFWDSFYLLE</sequence>
<comment type="caution">
    <text evidence="1">The sequence shown here is derived from an EMBL/GenBank/DDBJ whole genome shotgun (WGS) entry which is preliminary data.</text>
</comment>
<organism evidence="1 2">
    <name type="scientific">Xanthocytophaga flava</name>
    <dbReference type="NCBI Taxonomy" id="3048013"/>
    <lineage>
        <taxon>Bacteria</taxon>
        <taxon>Pseudomonadati</taxon>
        <taxon>Bacteroidota</taxon>
        <taxon>Cytophagia</taxon>
        <taxon>Cytophagales</taxon>
        <taxon>Rhodocytophagaceae</taxon>
        <taxon>Xanthocytophaga</taxon>
    </lineage>
</organism>
<evidence type="ECO:0000313" key="1">
    <source>
        <dbReference type="EMBL" id="MDJ1497474.1"/>
    </source>
</evidence>
<gene>
    <name evidence="1" type="ORF">QNI19_31335</name>
</gene>
<evidence type="ECO:0000313" key="2">
    <source>
        <dbReference type="Proteomes" id="UP001228581"/>
    </source>
</evidence>
<proteinExistence type="predicted"/>
<keyword evidence="2" id="KW-1185">Reference proteome</keyword>
<dbReference type="RefSeq" id="WP_314003071.1">
    <property type="nucleotide sequence ID" value="NZ_JASJOT010000032.1"/>
</dbReference>
<reference evidence="1 2" key="1">
    <citation type="submission" date="2023-05" db="EMBL/GenBank/DDBJ databases">
        <authorList>
            <person name="Zhang X."/>
        </authorList>
    </citation>
    <scope>NUCLEOTIDE SEQUENCE [LARGE SCALE GENOMIC DNA]</scope>
    <source>
        <strain evidence="1 2">DM2B3-1</strain>
    </source>
</reference>
<dbReference type="Proteomes" id="UP001228581">
    <property type="component" value="Unassembled WGS sequence"/>
</dbReference>
<accession>A0ABT7CUM6</accession>